<name>A0A3S2Y1N9_9PROT</name>
<dbReference type="EMBL" id="SADE01000003">
    <property type="protein sequence ID" value="RVU35163.1"/>
    <property type="molecule type" value="Genomic_DNA"/>
</dbReference>
<keyword evidence="2" id="KW-1185">Reference proteome</keyword>
<dbReference type="Pfam" id="PF06299">
    <property type="entry name" value="DUF1045"/>
    <property type="match status" value="1"/>
</dbReference>
<evidence type="ECO:0000313" key="2">
    <source>
        <dbReference type="Proteomes" id="UP000287447"/>
    </source>
</evidence>
<sequence>MERYAIYFAPQAGSALAEFGANWLGWDAEVGQSVTRNPVPGIAAEELDRFTQAPRRYGFHGTLKPPFRLAEGTSFEDLQAAAVQLAHRLSPVDMGRFRMKRLGGFLALVPQEKSVELQGLAARCVTELDHFRAPAPPDETARRRKRGLSPRQDDYLLKWGYPYVLEEFRFHLTLTGSLEESDLARVEDHLAGVLDPILRETVSLSDLCIFGDPGDGQSCRIVQRISVGGA</sequence>
<dbReference type="PIRSF" id="PIRSF033328">
    <property type="entry name" value="Phest_Mll4975"/>
    <property type="match status" value="1"/>
</dbReference>
<comment type="caution">
    <text evidence="1">The sequence shown here is derived from an EMBL/GenBank/DDBJ whole genome shotgun (WGS) entry which is preliminary data.</text>
</comment>
<dbReference type="RefSeq" id="WP_127767484.1">
    <property type="nucleotide sequence ID" value="NZ_SADE01000003.1"/>
</dbReference>
<dbReference type="InterPro" id="IPR009389">
    <property type="entry name" value="DUF1045"/>
</dbReference>
<dbReference type="AlphaFoldDB" id="A0A3S2Y1N9"/>
<reference evidence="2" key="1">
    <citation type="submission" date="2019-01" db="EMBL/GenBank/DDBJ databases">
        <title>Gri0909 isolated from a small marine red alga.</title>
        <authorList>
            <person name="Kim J."/>
            <person name="Jeong S.E."/>
            <person name="Jeon C.O."/>
        </authorList>
    </citation>
    <scope>NUCLEOTIDE SEQUENCE [LARGE SCALE GENOMIC DNA]</scope>
    <source>
        <strain evidence="2">Gri0909</strain>
    </source>
</reference>
<dbReference type="Proteomes" id="UP000287447">
    <property type="component" value="Unassembled WGS sequence"/>
</dbReference>
<gene>
    <name evidence="1" type="ORF">EOI86_20300</name>
</gene>
<evidence type="ECO:0000313" key="1">
    <source>
        <dbReference type="EMBL" id="RVU35163.1"/>
    </source>
</evidence>
<proteinExistence type="predicted"/>
<accession>A0A3S2Y1N9</accession>
<organism evidence="1 2">
    <name type="scientific">Hwanghaeella grinnelliae</name>
    <dbReference type="NCBI Taxonomy" id="2500179"/>
    <lineage>
        <taxon>Bacteria</taxon>
        <taxon>Pseudomonadati</taxon>
        <taxon>Pseudomonadota</taxon>
        <taxon>Alphaproteobacteria</taxon>
        <taxon>Rhodospirillales</taxon>
        <taxon>Rhodospirillaceae</taxon>
        <taxon>Hwanghaeella</taxon>
    </lineage>
</organism>
<protein>
    <submittedName>
        <fullName evidence="1">DUF1045 domain-containing protein</fullName>
    </submittedName>
</protein>
<dbReference type="NCBIfam" id="TIGR03223">
    <property type="entry name" value="Phn_opern_protn"/>
    <property type="match status" value="1"/>
</dbReference>
<dbReference type="OrthoDB" id="4954742at2"/>